<reference evidence="12" key="2">
    <citation type="submission" date="2021-01" db="EMBL/GenBank/DDBJ databases">
        <authorList>
            <person name="Hahn C.R."/>
            <person name="Youssef N.H."/>
            <person name="Elshahed M."/>
        </authorList>
    </citation>
    <scope>NUCLEOTIDE SEQUENCE</scope>
    <source>
        <strain evidence="12">Zod_Metabat.24</strain>
    </source>
</reference>
<dbReference type="PRINTS" id="PR00469">
    <property type="entry name" value="PNDRDTASEII"/>
</dbReference>
<dbReference type="GO" id="GO:0010181">
    <property type="term" value="F:FMN binding"/>
    <property type="evidence" value="ECO:0007669"/>
    <property type="project" value="InterPro"/>
</dbReference>
<dbReference type="SUPFAM" id="SSF51395">
    <property type="entry name" value="FMN-linked oxidoreductases"/>
    <property type="match status" value="1"/>
</dbReference>
<dbReference type="GO" id="GO:0016491">
    <property type="term" value="F:oxidoreductase activity"/>
    <property type="evidence" value="ECO:0007669"/>
    <property type="project" value="UniProtKB-KW"/>
</dbReference>
<dbReference type="Pfam" id="PF00724">
    <property type="entry name" value="Oxidored_FMN"/>
    <property type="match status" value="1"/>
</dbReference>
<dbReference type="CDD" id="cd02803">
    <property type="entry name" value="OYE_like_FMN_family"/>
    <property type="match status" value="1"/>
</dbReference>
<dbReference type="Gene3D" id="3.50.50.60">
    <property type="entry name" value="FAD/NAD(P)-binding domain"/>
    <property type="match status" value="1"/>
</dbReference>
<dbReference type="InterPro" id="IPR001155">
    <property type="entry name" value="OxRdtase_FMN_N"/>
</dbReference>
<dbReference type="Gene3D" id="3.20.20.70">
    <property type="entry name" value="Aldolase class I"/>
    <property type="match status" value="1"/>
</dbReference>
<organism evidence="12 13">
    <name type="scientific">Candidatus Zymogenus saltonus</name>
    <dbReference type="NCBI Taxonomy" id="2844893"/>
    <lineage>
        <taxon>Bacteria</taxon>
        <taxon>Deltaproteobacteria</taxon>
        <taxon>Candidatus Zymogenia</taxon>
        <taxon>Candidatus Zymogeniales</taxon>
        <taxon>Candidatus Zymogenaceae</taxon>
        <taxon>Candidatus Zymogenus</taxon>
    </lineage>
</organism>
<evidence type="ECO:0000256" key="8">
    <source>
        <dbReference type="ARBA" id="ARBA00023004"/>
    </source>
</evidence>
<evidence type="ECO:0000256" key="1">
    <source>
        <dbReference type="ARBA" id="ARBA00001917"/>
    </source>
</evidence>
<dbReference type="EMBL" id="JAFGIX010000014">
    <property type="protein sequence ID" value="MBN1572124.1"/>
    <property type="molecule type" value="Genomic_DNA"/>
</dbReference>
<dbReference type="AlphaFoldDB" id="A0A9D8KC94"/>
<comment type="cofactor">
    <cofactor evidence="2">
        <name>[4Fe-4S] cluster</name>
        <dbReference type="ChEBI" id="CHEBI:49883"/>
    </cofactor>
</comment>
<name>A0A9D8KC94_9DELT</name>
<dbReference type="GO" id="GO:0051536">
    <property type="term" value="F:iron-sulfur cluster binding"/>
    <property type="evidence" value="ECO:0007669"/>
    <property type="project" value="UniProtKB-KW"/>
</dbReference>
<evidence type="ECO:0000256" key="7">
    <source>
        <dbReference type="ARBA" id="ARBA00023002"/>
    </source>
</evidence>
<comment type="cofactor">
    <cofactor evidence="1">
        <name>FMN</name>
        <dbReference type="ChEBI" id="CHEBI:58210"/>
    </cofactor>
</comment>
<evidence type="ECO:0000256" key="9">
    <source>
        <dbReference type="ARBA" id="ARBA00023014"/>
    </source>
</evidence>
<evidence type="ECO:0000256" key="6">
    <source>
        <dbReference type="ARBA" id="ARBA00022723"/>
    </source>
</evidence>
<dbReference type="PANTHER" id="PTHR42917:SF2">
    <property type="entry name" value="2,4-DIENOYL-COA REDUCTASE [(2E)-ENOYL-COA-PRODUCING]"/>
    <property type="match status" value="1"/>
</dbReference>
<comment type="caution">
    <text evidence="12">The sequence shown here is derived from an EMBL/GenBank/DDBJ whole genome shotgun (WGS) entry which is preliminary data.</text>
</comment>
<keyword evidence="5" id="KW-0288">FMN</keyword>
<evidence type="ECO:0000256" key="2">
    <source>
        <dbReference type="ARBA" id="ARBA00001966"/>
    </source>
</evidence>
<dbReference type="PRINTS" id="PR00368">
    <property type="entry name" value="FADPNR"/>
</dbReference>
<keyword evidence="7" id="KW-0560">Oxidoreductase</keyword>
<dbReference type="Gene3D" id="3.40.50.720">
    <property type="entry name" value="NAD(P)-binding Rossmann-like Domain"/>
    <property type="match status" value="1"/>
</dbReference>
<sequence>METDPLFMPIEIKGVEIKNRIYMPAMHLNMVEDYKITDRIIDFYAERAKGGAGAIVTGYATVNITAGNRMIIGAHRDEFIPGLTKLADAIKGNGAVAGLQINHSGRYNISFLIEGNRPAVAPSAVRSRFTREMPRALEPEEVKETIADFARAAARTKEAGFDFVEVLSGAGYLISEFLSEITNKREDEWGGDFENRMRFGIEIARAVRAAVGDDYPVLFRINGNDFMEGGIGRERTKIYAKRLVENGVDALCINMGWHETRVPTIVTEVPRGAFNYLTAGIKREVDVPVVASHRINDPGLAREMLLDGICDMVAMGRALISDPYLPRKVKGGKEESIVHCIGCAQGCFDHLFEMRAVECLVNPLAGHEKERAIEETKEPKRIMVVGGGAAGMAAAAVASMRGHGISLFEKGERLGGQLNIAGIPPGRGEFLALSHDLAGEVKRSGVSVSLNVDVDEEIVKREKPDLVILATGARPMMLNIPGADLPNVAQAWDVLEDRARTGRRVLVIGGGAVGTETALFLAGKGTPSPEALRFLLIKGAEPPEDLRKIAVKGIKEVMLIEMLDRVGSDIGKSTRWGILQELERAGVNVMTGTKAVEITETSVNVNVSGELKEIPADTVVIAAGSVSHNPLEEKIKKMGIPVKVIGDAGGVAKAFEAVHNGFELGRKI</sequence>
<evidence type="ECO:0000256" key="3">
    <source>
        <dbReference type="ARBA" id="ARBA00011048"/>
    </source>
</evidence>
<keyword evidence="4" id="KW-0285">Flavoprotein</keyword>
<dbReference type="Proteomes" id="UP000809273">
    <property type="component" value="Unassembled WGS sequence"/>
</dbReference>
<keyword evidence="6" id="KW-0479">Metal-binding</keyword>
<reference evidence="12" key="1">
    <citation type="journal article" date="2021" name="Environ. Microbiol.">
        <title>Genomic characterization of three novel Desulfobacterota classes expand the metabolic and phylogenetic diversity of the phylum.</title>
        <authorList>
            <person name="Murphy C.L."/>
            <person name="Biggerstaff J."/>
            <person name="Eichhorn A."/>
            <person name="Ewing E."/>
            <person name="Shahan R."/>
            <person name="Soriano D."/>
            <person name="Stewart S."/>
            <person name="VanMol K."/>
            <person name="Walker R."/>
            <person name="Walters P."/>
            <person name="Elshahed M.S."/>
            <person name="Youssef N.H."/>
        </authorList>
    </citation>
    <scope>NUCLEOTIDE SEQUENCE</scope>
    <source>
        <strain evidence="12">Zod_Metabat.24</strain>
    </source>
</reference>
<dbReference type="InterPro" id="IPR036188">
    <property type="entry name" value="FAD/NAD-bd_sf"/>
</dbReference>
<accession>A0A9D8KC94</accession>
<comment type="similarity">
    <text evidence="3">In the N-terminal section; belongs to the NADH:flavin oxidoreductase/NADH oxidase family.</text>
</comment>
<evidence type="ECO:0000313" key="12">
    <source>
        <dbReference type="EMBL" id="MBN1572124.1"/>
    </source>
</evidence>
<dbReference type="InterPro" id="IPR013785">
    <property type="entry name" value="Aldolase_TIM"/>
</dbReference>
<dbReference type="InterPro" id="IPR023753">
    <property type="entry name" value="FAD/NAD-binding_dom"/>
</dbReference>
<dbReference type="Pfam" id="PF07992">
    <property type="entry name" value="Pyr_redox_2"/>
    <property type="match status" value="1"/>
</dbReference>
<dbReference type="GO" id="GO:0046872">
    <property type="term" value="F:metal ion binding"/>
    <property type="evidence" value="ECO:0007669"/>
    <property type="project" value="UniProtKB-KW"/>
</dbReference>
<evidence type="ECO:0000256" key="4">
    <source>
        <dbReference type="ARBA" id="ARBA00022630"/>
    </source>
</evidence>
<dbReference type="PANTHER" id="PTHR42917">
    <property type="entry name" value="2,4-DIENOYL-COA REDUCTASE"/>
    <property type="match status" value="1"/>
</dbReference>
<feature type="domain" description="FAD/NAD(P)-binding" evidence="11">
    <location>
        <begin position="381"/>
        <end position="642"/>
    </location>
</feature>
<proteinExistence type="inferred from homology"/>
<evidence type="ECO:0000313" key="13">
    <source>
        <dbReference type="Proteomes" id="UP000809273"/>
    </source>
</evidence>
<feature type="domain" description="NADH:flavin oxidoreductase/NADH oxidase N-terminal" evidence="10">
    <location>
        <begin position="6"/>
        <end position="334"/>
    </location>
</feature>
<gene>
    <name evidence="12" type="ORF">JW984_02890</name>
</gene>
<dbReference type="InterPro" id="IPR051793">
    <property type="entry name" value="NADH:flavin_oxidoreductase"/>
</dbReference>
<protein>
    <submittedName>
        <fullName evidence="12">FAD-dependent oxidoreductase</fullName>
    </submittedName>
</protein>
<evidence type="ECO:0000259" key="10">
    <source>
        <dbReference type="Pfam" id="PF00724"/>
    </source>
</evidence>
<evidence type="ECO:0000259" key="11">
    <source>
        <dbReference type="Pfam" id="PF07992"/>
    </source>
</evidence>
<dbReference type="SUPFAM" id="SSF51905">
    <property type="entry name" value="FAD/NAD(P)-binding domain"/>
    <property type="match status" value="1"/>
</dbReference>
<keyword evidence="9" id="KW-0411">Iron-sulfur</keyword>
<evidence type="ECO:0000256" key="5">
    <source>
        <dbReference type="ARBA" id="ARBA00022643"/>
    </source>
</evidence>
<keyword evidence="8" id="KW-0408">Iron</keyword>